<dbReference type="InterPro" id="IPR040758">
    <property type="entry name" value="PrmC_N"/>
</dbReference>
<evidence type="ECO:0000313" key="9">
    <source>
        <dbReference type="Proteomes" id="UP000184207"/>
    </source>
</evidence>
<dbReference type="NCBIfam" id="TIGR03534">
    <property type="entry name" value="RF_mod_PrmC"/>
    <property type="match status" value="1"/>
</dbReference>
<dbReference type="InterPro" id="IPR019874">
    <property type="entry name" value="RF_methyltr_PrmC"/>
</dbReference>
<protein>
    <recommendedName>
        <fullName evidence="1">peptide chain release factor N(5)-glutamine methyltransferase</fullName>
        <ecNumber evidence="1">2.1.1.297</ecNumber>
    </recommendedName>
</protein>
<evidence type="ECO:0000313" key="8">
    <source>
        <dbReference type="EMBL" id="SHN67098.1"/>
    </source>
</evidence>
<dbReference type="EC" id="2.1.1.297" evidence="1"/>
<sequence length="259" mass="29572">MKISEVIAVYKRKGLPEREALILIAKYLRKSKEYILAHDDMECPDEVLKLLDKRLSGYPLQYILGEVEFYGRTFYISEGVLIPRWETEGLVELAIKYIKEYNLKNLIDIGLGSGIIAVTLALETGVFIYGTDVSKKALEVARKNADRYGIKCDFRLGAFADPFVEIWDNIEMVVSNPPYVRSDVKLQKELSYEPPEALFAGPEGLDFYKEFFKKYKIDGKIVLMEIGHDQGNALRELTGGKIIKDLAGKDRYLVVNRKE</sequence>
<dbReference type="InterPro" id="IPR007848">
    <property type="entry name" value="Small_mtfrase_dom"/>
</dbReference>
<dbReference type="InterPro" id="IPR002052">
    <property type="entry name" value="DNA_methylase_N6_adenine_CS"/>
</dbReference>
<dbReference type="GO" id="GO:0102559">
    <property type="term" value="F:peptide chain release factor N(5)-glutamine methyltransferase activity"/>
    <property type="evidence" value="ECO:0007669"/>
    <property type="project" value="UniProtKB-EC"/>
</dbReference>
<dbReference type="EMBL" id="FRDJ01000011">
    <property type="protein sequence ID" value="SHN67098.1"/>
    <property type="molecule type" value="Genomic_DNA"/>
</dbReference>
<dbReference type="GO" id="GO:0003676">
    <property type="term" value="F:nucleic acid binding"/>
    <property type="evidence" value="ECO:0007669"/>
    <property type="project" value="InterPro"/>
</dbReference>
<dbReference type="RefSeq" id="WP_072760518.1">
    <property type="nucleotide sequence ID" value="NZ_FRDJ01000011.1"/>
</dbReference>
<evidence type="ECO:0000256" key="4">
    <source>
        <dbReference type="ARBA" id="ARBA00022691"/>
    </source>
</evidence>
<keyword evidence="3 8" id="KW-0808">Transferase</keyword>
<dbReference type="Pfam" id="PF05175">
    <property type="entry name" value="MTS"/>
    <property type="match status" value="1"/>
</dbReference>
<dbReference type="OrthoDB" id="9800643at2"/>
<dbReference type="Proteomes" id="UP000184207">
    <property type="component" value="Unassembled WGS sequence"/>
</dbReference>
<dbReference type="STRING" id="1121883.SAMN02745226_01720"/>
<dbReference type="PANTHER" id="PTHR18895:SF74">
    <property type="entry name" value="MTRF1L RELEASE FACTOR GLUTAMINE METHYLTRANSFERASE"/>
    <property type="match status" value="1"/>
</dbReference>
<proteinExistence type="predicted"/>
<dbReference type="PROSITE" id="PS00092">
    <property type="entry name" value="N6_MTASE"/>
    <property type="match status" value="1"/>
</dbReference>
<keyword evidence="2 8" id="KW-0489">Methyltransferase</keyword>
<evidence type="ECO:0000259" key="7">
    <source>
        <dbReference type="Pfam" id="PF17827"/>
    </source>
</evidence>
<reference evidence="9" key="1">
    <citation type="submission" date="2016-12" db="EMBL/GenBank/DDBJ databases">
        <authorList>
            <person name="Varghese N."/>
            <person name="Submissions S."/>
        </authorList>
    </citation>
    <scope>NUCLEOTIDE SEQUENCE [LARGE SCALE GENOMIC DNA]</scope>
    <source>
        <strain evidence="9">DSM 13020</strain>
    </source>
</reference>
<evidence type="ECO:0000256" key="5">
    <source>
        <dbReference type="ARBA" id="ARBA00048391"/>
    </source>
</evidence>
<dbReference type="InterPro" id="IPR004556">
    <property type="entry name" value="HemK-like"/>
</dbReference>
<evidence type="ECO:0000256" key="1">
    <source>
        <dbReference type="ARBA" id="ARBA00012771"/>
    </source>
</evidence>
<keyword evidence="9" id="KW-1185">Reference proteome</keyword>
<dbReference type="CDD" id="cd02440">
    <property type="entry name" value="AdoMet_MTases"/>
    <property type="match status" value="1"/>
</dbReference>
<dbReference type="Gene3D" id="3.40.50.150">
    <property type="entry name" value="Vaccinia Virus protein VP39"/>
    <property type="match status" value="1"/>
</dbReference>
<dbReference type="InterPro" id="IPR029063">
    <property type="entry name" value="SAM-dependent_MTases_sf"/>
</dbReference>
<evidence type="ECO:0000259" key="6">
    <source>
        <dbReference type="Pfam" id="PF05175"/>
    </source>
</evidence>
<dbReference type="AlphaFoldDB" id="A0A1M7T8T5"/>
<evidence type="ECO:0000256" key="2">
    <source>
        <dbReference type="ARBA" id="ARBA00022603"/>
    </source>
</evidence>
<dbReference type="GO" id="GO:0032259">
    <property type="term" value="P:methylation"/>
    <property type="evidence" value="ECO:0007669"/>
    <property type="project" value="UniProtKB-KW"/>
</dbReference>
<feature type="domain" description="Release factor glutamine methyltransferase N-terminal" evidence="7">
    <location>
        <begin position="14"/>
        <end position="65"/>
    </location>
</feature>
<dbReference type="PANTHER" id="PTHR18895">
    <property type="entry name" value="HEMK METHYLTRANSFERASE"/>
    <property type="match status" value="1"/>
</dbReference>
<dbReference type="NCBIfam" id="TIGR00536">
    <property type="entry name" value="hemK_fam"/>
    <property type="match status" value="1"/>
</dbReference>
<feature type="domain" description="Methyltransferase small" evidence="6">
    <location>
        <begin position="96"/>
        <end position="183"/>
    </location>
</feature>
<organism evidence="8 9">
    <name type="scientific">Fervidobacterium gondwanense DSM 13020</name>
    <dbReference type="NCBI Taxonomy" id="1121883"/>
    <lineage>
        <taxon>Bacteria</taxon>
        <taxon>Thermotogati</taxon>
        <taxon>Thermotogota</taxon>
        <taxon>Thermotogae</taxon>
        <taxon>Thermotogales</taxon>
        <taxon>Fervidobacteriaceae</taxon>
        <taxon>Fervidobacterium</taxon>
    </lineage>
</organism>
<comment type="catalytic activity">
    <reaction evidence="5">
        <text>L-glutaminyl-[peptide chain release factor] + S-adenosyl-L-methionine = N(5)-methyl-L-glutaminyl-[peptide chain release factor] + S-adenosyl-L-homocysteine + H(+)</text>
        <dbReference type="Rhea" id="RHEA:42896"/>
        <dbReference type="Rhea" id="RHEA-COMP:10271"/>
        <dbReference type="Rhea" id="RHEA-COMP:10272"/>
        <dbReference type="ChEBI" id="CHEBI:15378"/>
        <dbReference type="ChEBI" id="CHEBI:30011"/>
        <dbReference type="ChEBI" id="CHEBI:57856"/>
        <dbReference type="ChEBI" id="CHEBI:59789"/>
        <dbReference type="ChEBI" id="CHEBI:61891"/>
        <dbReference type="EC" id="2.1.1.297"/>
    </reaction>
</comment>
<name>A0A1M7T8T5_FERGO</name>
<gene>
    <name evidence="8" type="ORF">SAMN02745226_01720</name>
</gene>
<accession>A0A1M7T8T5</accession>
<dbReference type="Pfam" id="PF17827">
    <property type="entry name" value="PrmC_N"/>
    <property type="match status" value="1"/>
</dbReference>
<keyword evidence="4" id="KW-0949">S-adenosyl-L-methionine</keyword>
<dbReference type="SUPFAM" id="SSF53335">
    <property type="entry name" value="S-adenosyl-L-methionine-dependent methyltransferases"/>
    <property type="match status" value="1"/>
</dbReference>
<dbReference type="InterPro" id="IPR050320">
    <property type="entry name" value="N5-glutamine_MTase"/>
</dbReference>
<evidence type="ECO:0000256" key="3">
    <source>
        <dbReference type="ARBA" id="ARBA00022679"/>
    </source>
</evidence>
<dbReference type="Gene3D" id="1.10.8.10">
    <property type="entry name" value="DNA helicase RuvA subunit, C-terminal domain"/>
    <property type="match status" value="1"/>
</dbReference>